<feature type="chain" id="PRO_5045456958" evidence="1">
    <location>
        <begin position="24"/>
        <end position="248"/>
    </location>
</feature>
<dbReference type="InterPro" id="IPR007314">
    <property type="entry name" value="Cofac_haem-bd_dom"/>
</dbReference>
<dbReference type="PROSITE" id="PS51257">
    <property type="entry name" value="PROKAR_LIPOPROTEIN"/>
    <property type="match status" value="1"/>
</dbReference>
<keyword evidence="4" id="KW-1185">Reference proteome</keyword>
<organism evidence="3 4">
    <name type="scientific">Caenimonas terrae</name>
    <dbReference type="NCBI Taxonomy" id="696074"/>
    <lineage>
        <taxon>Bacteria</taxon>
        <taxon>Pseudomonadati</taxon>
        <taxon>Pseudomonadota</taxon>
        <taxon>Betaproteobacteria</taxon>
        <taxon>Burkholderiales</taxon>
        <taxon>Comamonadaceae</taxon>
        <taxon>Caenimonas</taxon>
    </lineage>
</organism>
<accession>A0ABW0NCW2</accession>
<evidence type="ECO:0000259" key="2">
    <source>
        <dbReference type="Pfam" id="PF04187"/>
    </source>
</evidence>
<keyword evidence="3" id="KW-0449">Lipoprotein</keyword>
<comment type="caution">
    <text evidence="3">The sequence shown here is derived from an EMBL/GenBank/DDBJ whole genome shotgun (WGS) entry which is preliminary data.</text>
</comment>
<feature type="domain" description="Haem-binding uptake Tiki superfamily ChaN" evidence="2">
    <location>
        <begin position="31"/>
        <end position="213"/>
    </location>
</feature>
<dbReference type="Pfam" id="PF04187">
    <property type="entry name" value="Cofac_haem_bdg"/>
    <property type="match status" value="1"/>
</dbReference>
<gene>
    <name evidence="3" type="ORF">ACFPOE_05840</name>
</gene>
<proteinExistence type="predicted"/>
<dbReference type="EMBL" id="JBHSMF010000005">
    <property type="protein sequence ID" value="MFC5497047.1"/>
    <property type="molecule type" value="Genomic_DNA"/>
</dbReference>
<dbReference type="SUPFAM" id="SSF159501">
    <property type="entry name" value="EreA/ChaN-like"/>
    <property type="match status" value="1"/>
</dbReference>
<feature type="signal peptide" evidence="1">
    <location>
        <begin position="1"/>
        <end position="23"/>
    </location>
</feature>
<reference evidence="4" key="1">
    <citation type="journal article" date="2019" name="Int. J. Syst. Evol. Microbiol.">
        <title>The Global Catalogue of Microorganisms (GCM) 10K type strain sequencing project: providing services to taxonomists for standard genome sequencing and annotation.</title>
        <authorList>
            <consortium name="The Broad Institute Genomics Platform"/>
            <consortium name="The Broad Institute Genome Sequencing Center for Infectious Disease"/>
            <person name="Wu L."/>
            <person name="Ma J."/>
        </authorList>
    </citation>
    <scope>NUCLEOTIDE SEQUENCE [LARGE SCALE GENOMIC DNA]</scope>
    <source>
        <strain evidence="4">CCUG 57401</strain>
    </source>
</reference>
<keyword evidence="1" id="KW-0732">Signal</keyword>
<evidence type="ECO:0000256" key="1">
    <source>
        <dbReference type="SAM" id="SignalP"/>
    </source>
</evidence>
<evidence type="ECO:0000313" key="4">
    <source>
        <dbReference type="Proteomes" id="UP001596037"/>
    </source>
</evidence>
<name>A0ABW0NCW2_9BURK</name>
<sequence>MKRRLAMLLTGLLAAACAAPPQAPDPIQSDTPILLLGEQHDEPGHHTLEREMVSALAGRGVLAALALEMADRGASTAGLAPTASEDEVRRALRWEHEGWPWADYAPAVMAAVAAGVPVVGANLPRQQLHTAMADATLDALLRGPAVKAQQQAIREGHCGLLPESQIGPMTRVQIARDRSMAATLAALAVPGKTVLLIAGGGHADPDVGVPQHLPAGLVSKSVLLPTPLTPRRDYCEDMRKRLPPAAAS</sequence>
<dbReference type="Gene3D" id="1.10.8.760">
    <property type="entry name" value="Haem-binding uptake, Tiki superfamily, ChaN, domain 2"/>
    <property type="match status" value="1"/>
</dbReference>
<dbReference type="Gene3D" id="3.40.50.11550">
    <property type="match status" value="1"/>
</dbReference>
<evidence type="ECO:0000313" key="3">
    <source>
        <dbReference type="EMBL" id="MFC5497047.1"/>
    </source>
</evidence>
<dbReference type="Proteomes" id="UP001596037">
    <property type="component" value="Unassembled WGS sequence"/>
</dbReference>
<protein>
    <submittedName>
        <fullName evidence="3">ChaN family lipoprotein</fullName>
    </submittedName>
</protein>
<dbReference type="RefSeq" id="WP_376849081.1">
    <property type="nucleotide sequence ID" value="NZ_JBHSMF010000005.1"/>
</dbReference>